<dbReference type="InterPro" id="IPR000551">
    <property type="entry name" value="MerR-type_HTH_dom"/>
</dbReference>
<dbReference type="Proteomes" id="UP001050975">
    <property type="component" value="Unassembled WGS sequence"/>
</dbReference>
<comment type="caution">
    <text evidence="2">The sequence shown here is derived from an EMBL/GenBank/DDBJ whole genome shotgun (WGS) entry which is preliminary data.</text>
</comment>
<proteinExistence type="predicted"/>
<accession>A0AAV3XT24</accession>
<gene>
    <name evidence="2" type="ORF">MiSe_87530</name>
</gene>
<name>A0AAV3XT24_9CYAN</name>
<dbReference type="RefSeq" id="WP_226593229.1">
    <property type="nucleotide sequence ID" value="NZ_BLAY01000270.1"/>
</dbReference>
<dbReference type="GO" id="GO:0003677">
    <property type="term" value="F:DNA binding"/>
    <property type="evidence" value="ECO:0007669"/>
    <property type="project" value="InterPro"/>
</dbReference>
<protein>
    <submittedName>
        <fullName evidence="2">Transcriptional regulator, MerR family protein</fullName>
    </submittedName>
</protein>
<feature type="domain" description="HTH merR-type" evidence="1">
    <location>
        <begin position="6"/>
        <end position="71"/>
    </location>
</feature>
<keyword evidence="3" id="KW-1185">Reference proteome</keyword>
<evidence type="ECO:0000259" key="1">
    <source>
        <dbReference type="Pfam" id="PF13411"/>
    </source>
</evidence>
<reference evidence="2" key="1">
    <citation type="submission" date="2019-10" db="EMBL/GenBank/DDBJ databases">
        <title>Draft genome sequece of Microseira wollei NIES-4236.</title>
        <authorList>
            <person name="Yamaguchi H."/>
            <person name="Suzuki S."/>
            <person name="Kawachi M."/>
        </authorList>
    </citation>
    <scope>NUCLEOTIDE SEQUENCE</scope>
    <source>
        <strain evidence="2">NIES-4236</strain>
    </source>
</reference>
<organism evidence="2 3">
    <name type="scientific">Microseira wollei NIES-4236</name>
    <dbReference type="NCBI Taxonomy" id="2530354"/>
    <lineage>
        <taxon>Bacteria</taxon>
        <taxon>Bacillati</taxon>
        <taxon>Cyanobacteriota</taxon>
        <taxon>Cyanophyceae</taxon>
        <taxon>Oscillatoriophycideae</taxon>
        <taxon>Aerosakkonematales</taxon>
        <taxon>Aerosakkonemataceae</taxon>
        <taxon>Microseira</taxon>
    </lineage>
</organism>
<dbReference type="Pfam" id="PF13411">
    <property type="entry name" value="MerR_1"/>
    <property type="match status" value="1"/>
</dbReference>
<dbReference type="EMBL" id="BLAY01000270">
    <property type="protein sequence ID" value="GET43927.1"/>
    <property type="molecule type" value="Genomic_DNA"/>
</dbReference>
<evidence type="ECO:0000313" key="2">
    <source>
        <dbReference type="EMBL" id="GET43927.1"/>
    </source>
</evidence>
<dbReference type="GO" id="GO:0006355">
    <property type="term" value="P:regulation of DNA-templated transcription"/>
    <property type="evidence" value="ECO:0007669"/>
    <property type="project" value="InterPro"/>
</dbReference>
<dbReference type="SUPFAM" id="SSF46955">
    <property type="entry name" value="Putative DNA-binding domain"/>
    <property type="match status" value="1"/>
</dbReference>
<sequence length="125" mass="14156">MQETFFTSKQAAEITGCTLRQLQYWREKGVVVPTISATGTGRSVYDSRSDLMALAAMEYCLSVGLSFETAATAPKRLYEKEPEFANSASQRRFMLWWDSKERSLQLVEFDLERAICLPSASRTLP</sequence>
<evidence type="ECO:0000313" key="3">
    <source>
        <dbReference type="Proteomes" id="UP001050975"/>
    </source>
</evidence>
<dbReference type="Gene3D" id="1.10.1660.10">
    <property type="match status" value="1"/>
</dbReference>
<dbReference type="InterPro" id="IPR009061">
    <property type="entry name" value="DNA-bd_dom_put_sf"/>
</dbReference>
<dbReference type="AlphaFoldDB" id="A0AAV3XT24"/>